<organism evidence="2 3">
    <name type="scientific">Candidatus Desantisbacteria bacterium CG2_30_40_21</name>
    <dbReference type="NCBI Taxonomy" id="1817895"/>
    <lineage>
        <taxon>Bacteria</taxon>
        <taxon>Candidatus Desantisiibacteriota</taxon>
    </lineage>
</organism>
<evidence type="ECO:0000313" key="2">
    <source>
        <dbReference type="EMBL" id="OIP42483.1"/>
    </source>
</evidence>
<comment type="caution">
    <text evidence="2">The sequence shown here is derived from an EMBL/GenBank/DDBJ whole genome shotgun (WGS) entry which is preliminary data.</text>
</comment>
<feature type="transmembrane region" description="Helical" evidence="1">
    <location>
        <begin position="12"/>
        <end position="33"/>
    </location>
</feature>
<reference evidence="2 3" key="1">
    <citation type="journal article" date="2016" name="Environ. Microbiol.">
        <title>Genomic resolution of a cold subsurface aquifer community provides metabolic insights for novel microbes adapted to high CO concentrations.</title>
        <authorList>
            <person name="Probst A.J."/>
            <person name="Castelle C.J."/>
            <person name="Singh A."/>
            <person name="Brown C.T."/>
            <person name="Anantharaman K."/>
            <person name="Sharon I."/>
            <person name="Hug L.A."/>
            <person name="Burstein D."/>
            <person name="Emerson J.B."/>
            <person name="Thomas B.C."/>
            <person name="Banfield J.F."/>
        </authorList>
    </citation>
    <scope>NUCLEOTIDE SEQUENCE [LARGE SCALE GENOMIC DNA]</scope>
    <source>
        <strain evidence="2">CG2_30_40_21</strain>
    </source>
</reference>
<dbReference type="STRING" id="1817895.AUJ95_01685"/>
<dbReference type="AlphaFoldDB" id="A0A1J5E4G8"/>
<keyword evidence="1" id="KW-1133">Transmembrane helix</keyword>
<evidence type="ECO:0000256" key="1">
    <source>
        <dbReference type="SAM" id="Phobius"/>
    </source>
</evidence>
<accession>A0A1J5E4G8</accession>
<keyword evidence="1" id="KW-0812">Transmembrane</keyword>
<name>A0A1J5E4G8_9BACT</name>
<dbReference type="EMBL" id="MNYI01000047">
    <property type="protein sequence ID" value="OIP42483.1"/>
    <property type="molecule type" value="Genomic_DNA"/>
</dbReference>
<keyword evidence="1" id="KW-0472">Membrane</keyword>
<proteinExistence type="predicted"/>
<sequence length="74" mass="8522">MAKADKLKEEIGWLKIIFGVLIATDISLVAWLVQNYEKANQLLMVCAIVMVLITFVIVWVNRVAYRNIDELEEL</sequence>
<evidence type="ECO:0000313" key="3">
    <source>
        <dbReference type="Proteomes" id="UP000183085"/>
    </source>
</evidence>
<protein>
    <submittedName>
        <fullName evidence="2">Uncharacterized protein</fullName>
    </submittedName>
</protein>
<feature type="transmembrane region" description="Helical" evidence="1">
    <location>
        <begin position="39"/>
        <end position="60"/>
    </location>
</feature>
<dbReference type="Proteomes" id="UP000183085">
    <property type="component" value="Unassembled WGS sequence"/>
</dbReference>
<gene>
    <name evidence="2" type="ORF">AUJ95_01685</name>
</gene>